<dbReference type="AlphaFoldDB" id="A0AAJ7SHQ2"/>
<keyword evidence="3 6" id="KW-1133">Transmembrane helix</keyword>
<feature type="transmembrane region" description="Helical" evidence="6">
    <location>
        <begin position="297"/>
        <end position="318"/>
    </location>
</feature>
<feature type="transmembrane region" description="Helical" evidence="6">
    <location>
        <begin position="330"/>
        <end position="351"/>
    </location>
</feature>
<feature type="compositionally biased region" description="Basic and acidic residues" evidence="5">
    <location>
        <begin position="11"/>
        <end position="21"/>
    </location>
</feature>
<feature type="transmembrane region" description="Helical" evidence="6">
    <location>
        <begin position="42"/>
        <end position="62"/>
    </location>
</feature>
<feature type="region of interest" description="Disordered" evidence="5">
    <location>
        <begin position="1"/>
        <end position="27"/>
    </location>
</feature>
<evidence type="ECO:0000256" key="2">
    <source>
        <dbReference type="ARBA" id="ARBA00022692"/>
    </source>
</evidence>
<evidence type="ECO:0000313" key="8">
    <source>
        <dbReference type="RefSeq" id="XP_028968275.1"/>
    </source>
</evidence>
<evidence type="ECO:0000256" key="1">
    <source>
        <dbReference type="ARBA" id="ARBA00004141"/>
    </source>
</evidence>
<dbReference type="GO" id="GO:0005886">
    <property type="term" value="C:plasma membrane"/>
    <property type="evidence" value="ECO:0007669"/>
    <property type="project" value="TreeGrafter"/>
</dbReference>
<evidence type="ECO:0000256" key="5">
    <source>
        <dbReference type="SAM" id="MobiDB-lite"/>
    </source>
</evidence>
<dbReference type="Pfam" id="PF02535">
    <property type="entry name" value="Zip"/>
    <property type="match status" value="1"/>
</dbReference>
<keyword evidence="2 6" id="KW-0812">Transmembrane</keyword>
<feature type="transmembrane region" description="Helical" evidence="6">
    <location>
        <begin position="266"/>
        <end position="291"/>
    </location>
</feature>
<gene>
    <name evidence="8" type="primary">LOC100909134</name>
</gene>
<name>A0AAJ7SHQ2_9ACAR</name>
<evidence type="ECO:0000313" key="7">
    <source>
        <dbReference type="Proteomes" id="UP000694867"/>
    </source>
</evidence>
<comment type="subcellular location">
    <subcellularLocation>
        <location evidence="1">Membrane</location>
        <topology evidence="1">Multi-pass membrane protein</topology>
    </subcellularLocation>
</comment>
<evidence type="ECO:0000256" key="3">
    <source>
        <dbReference type="ARBA" id="ARBA00022989"/>
    </source>
</evidence>
<feature type="transmembrane region" description="Helical" evidence="6">
    <location>
        <begin position="236"/>
        <end position="259"/>
    </location>
</feature>
<evidence type="ECO:0000256" key="6">
    <source>
        <dbReference type="SAM" id="Phobius"/>
    </source>
</evidence>
<reference evidence="8" key="1">
    <citation type="submission" date="2025-08" db="UniProtKB">
        <authorList>
            <consortium name="RefSeq"/>
        </authorList>
    </citation>
    <scope>IDENTIFICATION</scope>
</reference>
<dbReference type="KEGG" id="goe:100909134"/>
<dbReference type="GeneID" id="100909134"/>
<evidence type="ECO:0000256" key="4">
    <source>
        <dbReference type="ARBA" id="ARBA00023136"/>
    </source>
</evidence>
<keyword evidence="4 6" id="KW-0472">Membrane</keyword>
<accession>A0AAJ7SHQ2</accession>
<dbReference type="PANTHER" id="PTHR11040">
    <property type="entry name" value="ZINC/IRON TRANSPORTER"/>
    <property type="match status" value="1"/>
</dbReference>
<feature type="transmembrane region" description="Helical" evidence="6">
    <location>
        <begin position="117"/>
        <end position="135"/>
    </location>
</feature>
<dbReference type="GO" id="GO:0005385">
    <property type="term" value="F:zinc ion transmembrane transporter activity"/>
    <property type="evidence" value="ECO:0007669"/>
    <property type="project" value="TreeGrafter"/>
</dbReference>
<dbReference type="InterPro" id="IPR003689">
    <property type="entry name" value="ZIP"/>
</dbReference>
<dbReference type="RefSeq" id="XP_028968275.1">
    <property type="nucleotide sequence ID" value="XM_029112442.1"/>
</dbReference>
<feature type="compositionally biased region" description="Polar residues" evidence="5">
    <location>
        <begin position="1"/>
        <end position="10"/>
    </location>
</feature>
<dbReference type="Proteomes" id="UP000694867">
    <property type="component" value="Unplaced"/>
</dbReference>
<keyword evidence="7" id="KW-1185">Reference proteome</keyword>
<feature type="transmembrane region" description="Helical" evidence="6">
    <location>
        <begin position="203"/>
        <end position="221"/>
    </location>
</feature>
<protein>
    <submittedName>
        <fullName evidence="8">Zinc transporter ZIP1</fullName>
    </submittedName>
</protein>
<sequence length="381" mass="40849">MRSSTSSQEDTLMKNVRDPPKRTKMSSAHSAGSLAELDVSKILAPLLLFCLTMAFGLCPILIVKPPQKKTAASQTHNSKLIAFTACVGGGVLFATALIHIIPEARAGFEHHVHDHTTFPWTEFVVCVGFLIVYLFDEIVHACLGHKSHVNEDHGHSHSPQVIQCATNGEQANNPNIKPYSHFTVFNQMESGGSVNAAEAKASTVSIGGLITVAALSFHSIFEGLSLGVQLTPARTWLLTLAIATHKLAIAFVVGFGLCVSGNGKMYVLVNIFIFSIMSPMGASIGALAQSVIKENTLVVAILNGIAAGTLLFVTFFEVLQKQKNTSLHGLLQLTAVVLGFGIMLGLGRLVAVLSQDQELEESVRRIQVPSDEHKMSIFAVT</sequence>
<dbReference type="PANTHER" id="PTHR11040:SF203">
    <property type="entry name" value="FI18611P1-RELATED"/>
    <property type="match status" value="1"/>
</dbReference>
<organism evidence="7 8">
    <name type="scientific">Galendromus occidentalis</name>
    <name type="common">western predatory mite</name>
    <dbReference type="NCBI Taxonomy" id="34638"/>
    <lineage>
        <taxon>Eukaryota</taxon>
        <taxon>Metazoa</taxon>
        <taxon>Ecdysozoa</taxon>
        <taxon>Arthropoda</taxon>
        <taxon>Chelicerata</taxon>
        <taxon>Arachnida</taxon>
        <taxon>Acari</taxon>
        <taxon>Parasitiformes</taxon>
        <taxon>Mesostigmata</taxon>
        <taxon>Gamasina</taxon>
        <taxon>Phytoseioidea</taxon>
        <taxon>Phytoseiidae</taxon>
        <taxon>Typhlodrominae</taxon>
        <taxon>Galendromus</taxon>
    </lineage>
</organism>
<proteinExistence type="predicted"/>
<feature type="transmembrane region" description="Helical" evidence="6">
    <location>
        <begin position="82"/>
        <end position="102"/>
    </location>
</feature>